<dbReference type="InterPro" id="IPR035094">
    <property type="entry name" value="EgtD"/>
</dbReference>
<evidence type="ECO:0000313" key="5">
    <source>
        <dbReference type="EMBL" id="MEN2989561.1"/>
    </source>
</evidence>
<dbReference type="InterPro" id="IPR017804">
    <property type="entry name" value="MeTrfase_EgtD-like"/>
</dbReference>
<dbReference type="EC" id="2.1.1.44" evidence="5"/>
<gene>
    <name evidence="5" type="primary">egtD</name>
    <name evidence="5" type="ORF">WG926_14690</name>
</gene>
<keyword evidence="2 5" id="KW-0808">Transferase</keyword>
<keyword evidence="1 5" id="KW-0489">Methyltransferase</keyword>
<evidence type="ECO:0000259" key="4">
    <source>
        <dbReference type="Pfam" id="PF10017"/>
    </source>
</evidence>
<protein>
    <submittedName>
        <fullName evidence="5">L-histidine N(Alpha)-methyltransferase</fullName>
        <ecNumber evidence="5">2.1.1.44</ecNumber>
    </submittedName>
</protein>
<dbReference type="GO" id="GO:0032259">
    <property type="term" value="P:methylation"/>
    <property type="evidence" value="ECO:0007669"/>
    <property type="project" value="UniProtKB-KW"/>
</dbReference>
<feature type="region of interest" description="Disordered" evidence="3">
    <location>
        <begin position="1"/>
        <end position="26"/>
    </location>
</feature>
<proteinExistence type="predicted"/>
<reference evidence="5 6" key="1">
    <citation type="submission" date="2024-03" db="EMBL/GenBank/DDBJ databases">
        <title>High-quality draft genome sequencing of Tistrella sp. BH-R2-4.</title>
        <authorList>
            <person name="Dong C."/>
        </authorList>
    </citation>
    <scope>NUCLEOTIDE SEQUENCE [LARGE SCALE GENOMIC DNA]</scope>
    <source>
        <strain evidence="5 6">BH-R2-4</strain>
    </source>
</reference>
<dbReference type="PANTHER" id="PTHR43397">
    <property type="entry name" value="ERGOTHIONEINE BIOSYNTHESIS PROTEIN 1"/>
    <property type="match status" value="1"/>
</dbReference>
<dbReference type="InterPro" id="IPR051128">
    <property type="entry name" value="EgtD_Methyltrsf_superfamily"/>
</dbReference>
<sequence>MRQTTTAPRVDTPPPAAAAPDRPTAADGAGDDIAAIALAGLTATPKCLPPRLFYDAAGSRLFDRITGLAAYYPTRTESRILHMQAAEIATRAGRGTTLVEFGSGASVKTRLVLDALRDPAVYVPIDISADHMMTASTALARDHPGLTVRPVHGDFMQMTTLPLDDAPAGTAGRRLGFFPGSTIGNLLPDEAVAFLRRAACMLGHDGHLLVGVDLEKDPARLIAAYDDPEGVTAAFNLNLLTRLNREAAADFRLDRFAHRAIWRADAGRIEMHLESLADQIVQVAGRGIRFRKGETIHTENSHKYTPAGFARLARRGGWRTDACWTDPERLFSLHYLIQNH</sequence>
<name>A0ABU9YL84_9PROT</name>
<dbReference type="SUPFAM" id="SSF53335">
    <property type="entry name" value="S-adenosyl-L-methionine-dependent methyltransferases"/>
    <property type="match status" value="1"/>
</dbReference>
<evidence type="ECO:0000313" key="6">
    <source>
        <dbReference type="Proteomes" id="UP001413721"/>
    </source>
</evidence>
<dbReference type="InterPro" id="IPR019257">
    <property type="entry name" value="MeTrfase_dom"/>
</dbReference>
<accession>A0ABU9YL84</accession>
<dbReference type="NCBIfam" id="TIGR03438">
    <property type="entry name" value="egtD_ergothio"/>
    <property type="match status" value="1"/>
</dbReference>
<dbReference type="Pfam" id="PF10017">
    <property type="entry name" value="Methyltransf_33"/>
    <property type="match status" value="1"/>
</dbReference>
<dbReference type="Proteomes" id="UP001413721">
    <property type="component" value="Unassembled WGS sequence"/>
</dbReference>
<dbReference type="EMBL" id="JBBKTW010000005">
    <property type="protein sequence ID" value="MEN2989561.1"/>
    <property type="molecule type" value="Genomic_DNA"/>
</dbReference>
<dbReference type="RefSeq" id="WP_345933120.1">
    <property type="nucleotide sequence ID" value="NZ_JBBKTV010000004.1"/>
</dbReference>
<comment type="caution">
    <text evidence="5">The sequence shown here is derived from an EMBL/GenBank/DDBJ whole genome shotgun (WGS) entry which is preliminary data.</text>
</comment>
<evidence type="ECO:0000256" key="3">
    <source>
        <dbReference type="SAM" id="MobiDB-lite"/>
    </source>
</evidence>
<dbReference type="PIRSF" id="PIRSF018005">
    <property type="entry name" value="UCP018005"/>
    <property type="match status" value="1"/>
</dbReference>
<dbReference type="Gene3D" id="3.40.50.150">
    <property type="entry name" value="Vaccinia Virus protein VP39"/>
    <property type="match status" value="1"/>
</dbReference>
<evidence type="ECO:0000256" key="1">
    <source>
        <dbReference type="ARBA" id="ARBA00022603"/>
    </source>
</evidence>
<feature type="domain" description="Histidine-specific methyltransferase SAM-dependent" evidence="4">
    <location>
        <begin position="37"/>
        <end position="336"/>
    </location>
</feature>
<keyword evidence="6" id="KW-1185">Reference proteome</keyword>
<dbReference type="GO" id="GO:0052706">
    <property type="term" value="F:L-histidine N(alpha)-methyltransferase activity"/>
    <property type="evidence" value="ECO:0007669"/>
    <property type="project" value="UniProtKB-EC"/>
</dbReference>
<dbReference type="InterPro" id="IPR029063">
    <property type="entry name" value="SAM-dependent_MTases_sf"/>
</dbReference>
<dbReference type="PANTHER" id="PTHR43397:SF1">
    <property type="entry name" value="ERGOTHIONEINE BIOSYNTHESIS PROTEIN 1"/>
    <property type="match status" value="1"/>
</dbReference>
<evidence type="ECO:0000256" key="2">
    <source>
        <dbReference type="ARBA" id="ARBA00022679"/>
    </source>
</evidence>
<feature type="compositionally biased region" description="Low complexity" evidence="3">
    <location>
        <begin position="1"/>
        <end position="10"/>
    </location>
</feature>
<organism evidence="5 6">
    <name type="scientific">Tistrella arctica</name>
    <dbReference type="NCBI Taxonomy" id="3133430"/>
    <lineage>
        <taxon>Bacteria</taxon>
        <taxon>Pseudomonadati</taxon>
        <taxon>Pseudomonadota</taxon>
        <taxon>Alphaproteobacteria</taxon>
        <taxon>Geminicoccales</taxon>
        <taxon>Geminicoccaceae</taxon>
        <taxon>Tistrella</taxon>
    </lineage>
</organism>